<evidence type="ECO:0000313" key="3">
    <source>
        <dbReference type="EMBL" id="CAH8215811.1"/>
    </source>
</evidence>
<keyword evidence="6" id="KW-1185">Reference proteome</keyword>
<keyword evidence="1" id="KW-1133">Transmembrane helix</keyword>
<dbReference type="EMBL" id="CP118709">
    <property type="protein sequence ID" value="WGK80894.1"/>
    <property type="molecule type" value="Genomic_DNA"/>
</dbReference>
<accession>A0A7X6N5A7</accession>
<dbReference type="Proteomes" id="UP001241226">
    <property type="component" value="Chromosome 1"/>
</dbReference>
<feature type="domain" description="TadE-like" evidence="2">
    <location>
        <begin position="8"/>
        <end position="50"/>
    </location>
</feature>
<dbReference type="Proteomes" id="UP001239257">
    <property type="component" value="Chromosome 1"/>
</dbReference>
<reference evidence="3" key="2">
    <citation type="submission" date="2022-06" db="EMBL/GenBank/DDBJ databases">
        <authorList>
            <person name="Goudenege D."/>
            <person name="Le Roux F."/>
        </authorList>
    </citation>
    <scope>NUCLEOTIDE SEQUENCE</scope>
    <source>
        <strain evidence="3">12-063</strain>
    </source>
</reference>
<keyword evidence="1" id="KW-0812">Transmembrane</keyword>
<dbReference type="RefSeq" id="WP_053310839.1">
    <property type="nucleotide sequence ID" value="NZ_CALYLA010000016.1"/>
</dbReference>
<dbReference type="InterPro" id="IPR012495">
    <property type="entry name" value="TadE-like_dom"/>
</dbReference>
<dbReference type="EMBL" id="CP118711">
    <property type="protein sequence ID" value="WGK84802.1"/>
    <property type="molecule type" value="Genomic_DNA"/>
</dbReference>
<dbReference type="Proteomes" id="UP001152658">
    <property type="component" value="Unassembled WGS sequence"/>
</dbReference>
<evidence type="ECO:0000313" key="8">
    <source>
        <dbReference type="Proteomes" id="UP001241226"/>
    </source>
</evidence>
<organism evidence="4 7">
    <name type="scientific">Vibrio aestuarianus</name>
    <dbReference type="NCBI Taxonomy" id="28171"/>
    <lineage>
        <taxon>Bacteria</taxon>
        <taxon>Pseudomonadati</taxon>
        <taxon>Pseudomonadota</taxon>
        <taxon>Gammaproteobacteria</taxon>
        <taxon>Vibrionales</taxon>
        <taxon>Vibrionaceae</taxon>
        <taxon>Vibrio</taxon>
    </lineage>
</organism>
<evidence type="ECO:0000313" key="7">
    <source>
        <dbReference type="Proteomes" id="UP001239257"/>
    </source>
</evidence>
<proteinExistence type="predicted"/>
<keyword evidence="1" id="KW-0472">Membrane</keyword>
<sequence length="142" mass="15207">MSSASQKGFAAIELLIALPVLLLILVAVIELSRMMLELNTLNKAVRIGARYASTQTDASGCGPVIAITSDIQKMVVYGTVNGNKSQLRNWQVSDVAVSCVDNQYVTVTTSYQFKPSIASTLPFSDASLTVPMSSSSIMRISQ</sequence>
<dbReference type="AlphaFoldDB" id="A0A7X6N5A7"/>
<evidence type="ECO:0000259" key="2">
    <source>
        <dbReference type="Pfam" id="PF07811"/>
    </source>
</evidence>
<feature type="transmembrane region" description="Helical" evidence="1">
    <location>
        <begin position="12"/>
        <end position="31"/>
    </location>
</feature>
<gene>
    <name evidence="4" type="ORF">PYE51_09595</name>
    <name evidence="5" type="ORF">PYE67_10505</name>
    <name evidence="3" type="ORF">VAE063_900160</name>
</gene>
<evidence type="ECO:0000313" key="4">
    <source>
        <dbReference type="EMBL" id="WGK80894.1"/>
    </source>
</evidence>
<name>A0A7X6N5A7_9VIBR</name>
<protein>
    <submittedName>
        <fullName evidence="4">TadE/TadG family type IV pilus assembly protein</fullName>
    </submittedName>
</protein>
<evidence type="ECO:0000256" key="1">
    <source>
        <dbReference type="SAM" id="Phobius"/>
    </source>
</evidence>
<dbReference type="EMBL" id="CALYLK010000131">
    <property type="protein sequence ID" value="CAH8215811.1"/>
    <property type="molecule type" value="Genomic_DNA"/>
</dbReference>
<reference evidence="4 8" key="1">
    <citation type="submission" date="2022-02" db="EMBL/GenBank/DDBJ databases">
        <title>Emergence and expansion in Europe of a Vibrio aestuarianus clonal complex pathogenic for oysters.</title>
        <authorList>
            <person name="Mesnil A."/>
            <person name="Travers M.-A."/>
        </authorList>
    </citation>
    <scope>NUCLEOTIDE SEQUENCE</scope>
    <source>
        <strain evidence="5 8">U17</strain>
        <strain evidence="4">U29</strain>
    </source>
</reference>
<evidence type="ECO:0000313" key="6">
    <source>
        <dbReference type="Proteomes" id="UP001152658"/>
    </source>
</evidence>
<dbReference type="Pfam" id="PF07811">
    <property type="entry name" value="TadE"/>
    <property type="match status" value="1"/>
</dbReference>
<dbReference type="GeneID" id="79916610"/>
<evidence type="ECO:0000313" key="5">
    <source>
        <dbReference type="EMBL" id="WGK84802.1"/>
    </source>
</evidence>